<evidence type="ECO:0000256" key="2">
    <source>
        <dbReference type="SAM" id="SignalP"/>
    </source>
</evidence>
<keyword evidence="4" id="KW-1185">Reference proteome</keyword>
<feature type="compositionally biased region" description="Acidic residues" evidence="1">
    <location>
        <begin position="105"/>
        <end position="116"/>
    </location>
</feature>
<feature type="compositionally biased region" description="Polar residues" evidence="1">
    <location>
        <begin position="66"/>
        <end position="78"/>
    </location>
</feature>
<evidence type="ECO:0000313" key="3">
    <source>
        <dbReference type="EMBL" id="ADE39845.1"/>
    </source>
</evidence>
<evidence type="ECO:0000256" key="1">
    <source>
        <dbReference type="SAM" id="MobiDB-lite"/>
    </source>
</evidence>
<gene>
    <name evidence="3" type="ordered locus">SAR116_1602</name>
</gene>
<evidence type="ECO:0000313" key="4">
    <source>
        <dbReference type="Proteomes" id="UP000007460"/>
    </source>
</evidence>
<accession>D5BU98</accession>
<feature type="signal peptide" evidence="2">
    <location>
        <begin position="1"/>
        <end position="28"/>
    </location>
</feature>
<feature type="compositionally biased region" description="Low complexity" evidence="1">
    <location>
        <begin position="86"/>
        <end position="96"/>
    </location>
</feature>
<name>D5BU98_PUNMI</name>
<proteinExistence type="predicted"/>
<dbReference type="HOGENOM" id="CLU_1119447_0_0_5"/>
<feature type="region of interest" description="Disordered" evidence="1">
    <location>
        <begin position="66"/>
        <end position="128"/>
    </location>
</feature>
<dbReference type="OrthoDB" id="8456317at2"/>
<dbReference type="Proteomes" id="UP000007460">
    <property type="component" value="Chromosome"/>
</dbReference>
<feature type="chain" id="PRO_5003069184" evidence="2">
    <location>
        <begin position="29"/>
        <end position="248"/>
    </location>
</feature>
<keyword evidence="2" id="KW-0732">Signal</keyword>
<reference evidence="3 4" key="1">
    <citation type="journal article" date="2010" name="J. Bacteriol.">
        <title>Complete genome sequence of "Candidatus Puniceispirillum marinum" IMCC1322, a representative of the SAR116 clade in the Alphaproteobacteria.</title>
        <authorList>
            <person name="Oh H.M."/>
            <person name="Kwon K.K."/>
            <person name="Kang I."/>
            <person name="Kang S.G."/>
            <person name="Lee J.H."/>
            <person name="Kim S.J."/>
            <person name="Cho J.C."/>
        </authorList>
    </citation>
    <scope>NUCLEOTIDE SEQUENCE [LARGE SCALE GENOMIC DNA]</scope>
    <source>
        <strain evidence="3 4">IMCC1322</strain>
    </source>
</reference>
<dbReference type="AlphaFoldDB" id="D5BU98"/>
<dbReference type="RefSeq" id="WP_013046472.1">
    <property type="nucleotide sequence ID" value="NC_014010.1"/>
</dbReference>
<organism evidence="3 4">
    <name type="scientific">Puniceispirillum marinum (strain IMCC1322)</name>
    <dbReference type="NCBI Taxonomy" id="488538"/>
    <lineage>
        <taxon>Bacteria</taxon>
        <taxon>Pseudomonadati</taxon>
        <taxon>Pseudomonadota</taxon>
        <taxon>Alphaproteobacteria</taxon>
        <taxon>Candidatus Puniceispirillales</taxon>
        <taxon>Candidatus Puniceispirillaceae</taxon>
        <taxon>Candidatus Puniceispirillum</taxon>
    </lineage>
</organism>
<dbReference type="KEGG" id="apb:SAR116_1602"/>
<sequence length="248" mass="26559">MYLPRLFSLPFATISVIPLIAVTGLMSACQPQNLATNGTPANTTASSQTITTAATDDSAPDLIVTTTQDDAQNVTPVDTQDDTDSAPETTTTIATAPLQSTNDDNMGDDNMGDDNMGDDKTDSENPDTPEIAPEIAPEIVIPAPTPTPPPPPPAEFKPHTVLSKPDTVLLSVLGAADIIRTEGVVKIWQYRLDRCVFDFFLTPDNSLNADGRYAVRDWAYRATTLGATANELICRRALAKDRMMPHSG</sequence>
<protein>
    <submittedName>
        <fullName evidence="3">SH3, type 3 domain protein</fullName>
    </submittedName>
</protein>
<dbReference type="EMBL" id="CP001751">
    <property type="protein sequence ID" value="ADE39845.1"/>
    <property type="molecule type" value="Genomic_DNA"/>
</dbReference>
<dbReference type="PROSITE" id="PS51257">
    <property type="entry name" value="PROKAR_LIPOPROTEIN"/>
    <property type="match status" value="1"/>
</dbReference>